<dbReference type="RefSeq" id="WP_035341855.1">
    <property type="nucleotide sequence ID" value="NZ_LT615367.1"/>
</dbReference>
<dbReference type="InterPro" id="IPR036188">
    <property type="entry name" value="FAD/NAD-bd_sf"/>
</dbReference>
<dbReference type="Gene3D" id="1.10.405.20">
    <property type="match status" value="1"/>
</dbReference>
<dbReference type="SUPFAM" id="SSF51905">
    <property type="entry name" value="FAD/NAD(P)-binding domain"/>
    <property type="match status" value="1"/>
</dbReference>
<dbReference type="KEGG" id="daq:DAQ1742_02155"/>
<proteinExistence type="predicted"/>
<dbReference type="GO" id="GO:0016491">
    <property type="term" value="F:oxidoreductase activity"/>
    <property type="evidence" value="ECO:0007669"/>
    <property type="project" value="InterPro"/>
</dbReference>
<sequence>MKIAIIGSGIAGMTCAWKLADQHQVTLFEANDYLGGHTATVDVPLDGRTYAIDTGFIVYNDRTYPRFISLLNELNLQGQKTQMSFSVHNQASGLEYNGHTLSSLFAQKRNWFNPRFWRLLSDILRFNRCCKRYLTKRPDNDLTLGDLLVHEKFNDYFARHYILPMGAAIWSASMADMRRFSLRLFLRFFNHHGLLDITRRPQWYVIPGGSREYIRRMQQQLNSRMTFLCRTPVVGVWRSPVAVRVLSARGSEFFDEVIFACHADQALSLLKDATPTERHILSHLPYQANEVVLHTDTSWLPCRRKAWASWNYRLAGASLEEEQTHACVTYNMNILQGLPASTPHTFCVTLNPSRPIDEQQVLRRFTYHHPVFSPESLMAQRRRREISGRHHTWYCGAYWYNGFHEDGVRSALDVVTTLNKRLTGGTEVA</sequence>
<feature type="domain" description="Amine oxidase" evidence="1">
    <location>
        <begin position="10"/>
        <end position="296"/>
    </location>
</feature>
<dbReference type="EMBL" id="LT615367">
    <property type="protein sequence ID" value="SLM63066.1"/>
    <property type="molecule type" value="Genomic_DNA"/>
</dbReference>
<organism evidence="2 3">
    <name type="scientific">Dickeya aquatica</name>
    <dbReference type="NCBI Taxonomy" id="1401087"/>
    <lineage>
        <taxon>Bacteria</taxon>
        <taxon>Pseudomonadati</taxon>
        <taxon>Pseudomonadota</taxon>
        <taxon>Gammaproteobacteria</taxon>
        <taxon>Enterobacterales</taxon>
        <taxon>Pectobacteriaceae</taxon>
        <taxon>Dickeya</taxon>
    </lineage>
</organism>
<evidence type="ECO:0000313" key="3">
    <source>
        <dbReference type="Proteomes" id="UP000294820"/>
    </source>
</evidence>
<reference evidence="2 3" key="1">
    <citation type="submission" date="2016-09" db="EMBL/GenBank/DDBJ databases">
        <authorList>
            <person name="Reverchon S."/>
            <person name="Nasser W."/>
            <person name="Leonard S."/>
            <person name="Brochier C."/>
            <person name="Duprey A."/>
        </authorList>
    </citation>
    <scope>NUCLEOTIDE SEQUENCE [LARGE SCALE GENOMIC DNA]</scope>
    <source>
        <strain evidence="2 3">174/2</strain>
    </source>
</reference>
<accession>A0A375AAX8</accession>
<dbReference type="Pfam" id="PF01593">
    <property type="entry name" value="Amino_oxidase"/>
    <property type="match status" value="1"/>
</dbReference>
<dbReference type="Gene3D" id="3.30.70.1990">
    <property type="match status" value="1"/>
</dbReference>
<name>A0A375AAX8_9GAMM</name>
<dbReference type="AlphaFoldDB" id="A0A375AAX8"/>
<dbReference type="InterPro" id="IPR050464">
    <property type="entry name" value="Zeta_carotene_desat/Oxidored"/>
</dbReference>
<protein>
    <submittedName>
        <fullName evidence="2">COG2907: Amine oxidase, flavin-containing</fullName>
    </submittedName>
</protein>
<dbReference type="PANTHER" id="PTHR42923">
    <property type="entry name" value="PROTOPORPHYRINOGEN OXIDASE"/>
    <property type="match status" value="1"/>
</dbReference>
<dbReference type="FunFam" id="1.10.405.20:FF:000001">
    <property type="entry name" value="Amine oxidase"/>
    <property type="match status" value="1"/>
</dbReference>
<gene>
    <name evidence="2" type="ORF">DAQ1742_02155</name>
</gene>
<dbReference type="PANTHER" id="PTHR42923:SF17">
    <property type="entry name" value="AMINE OXIDASE DOMAIN-CONTAINING PROTEIN"/>
    <property type="match status" value="1"/>
</dbReference>
<evidence type="ECO:0000313" key="2">
    <source>
        <dbReference type="EMBL" id="SLM63066.1"/>
    </source>
</evidence>
<keyword evidence="3" id="KW-1185">Reference proteome</keyword>
<dbReference type="Proteomes" id="UP000294820">
    <property type="component" value="Chromosome 1"/>
</dbReference>
<dbReference type="Gene3D" id="3.50.50.60">
    <property type="entry name" value="FAD/NAD(P)-binding domain"/>
    <property type="match status" value="1"/>
</dbReference>
<dbReference type="InterPro" id="IPR002937">
    <property type="entry name" value="Amino_oxidase"/>
</dbReference>
<evidence type="ECO:0000259" key="1">
    <source>
        <dbReference type="Pfam" id="PF01593"/>
    </source>
</evidence>